<dbReference type="Proteomes" id="UP000298180">
    <property type="component" value="Unassembled WGS sequence"/>
</dbReference>
<evidence type="ECO:0000313" key="2">
    <source>
        <dbReference type="Proteomes" id="UP000298180"/>
    </source>
</evidence>
<sequence>MRAAELRAVHTLTNADIVQLGNDPQFFNVVGVERTSDEPDARCEVTLRSFDGVTGVMLVRAGYERLLIVPRPGAGHPR</sequence>
<dbReference type="AlphaFoldDB" id="A0A4Z0C3R4"/>
<gene>
    <name evidence="1" type="ORF">EZ313_02085</name>
</gene>
<evidence type="ECO:0000313" key="1">
    <source>
        <dbReference type="EMBL" id="TFZ05484.1"/>
    </source>
</evidence>
<accession>A0A4Z0C3R4</accession>
<proteinExistence type="predicted"/>
<dbReference type="RefSeq" id="WP_135261565.1">
    <property type="nucleotide sequence ID" value="NZ_SMLM01000001.1"/>
</dbReference>
<organism evidence="1 2">
    <name type="scientific">Ramlibacter henchirensis</name>
    <dbReference type="NCBI Taxonomy" id="204072"/>
    <lineage>
        <taxon>Bacteria</taxon>
        <taxon>Pseudomonadati</taxon>
        <taxon>Pseudomonadota</taxon>
        <taxon>Betaproteobacteria</taxon>
        <taxon>Burkholderiales</taxon>
        <taxon>Comamonadaceae</taxon>
        <taxon>Ramlibacter</taxon>
    </lineage>
</organism>
<protein>
    <submittedName>
        <fullName evidence="1">Uncharacterized protein</fullName>
    </submittedName>
</protein>
<reference evidence="1 2" key="1">
    <citation type="submission" date="2019-03" db="EMBL/GenBank/DDBJ databases">
        <title>Ramlibacter henchirensis DSM 14656, whole genome shotgun sequence.</title>
        <authorList>
            <person name="Zhang X."/>
            <person name="Feng G."/>
            <person name="Zhu H."/>
        </authorList>
    </citation>
    <scope>NUCLEOTIDE SEQUENCE [LARGE SCALE GENOMIC DNA]</scope>
    <source>
        <strain evidence="1 2">DSM 14656</strain>
    </source>
</reference>
<comment type="caution">
    <text evidence="1">The sequence shown here is derived from an EMBL/GenBank/DDBJ whole genome shotgun (WGS) entry which is preliminary data.</text>
</comment>
<keyword evidence="2" id="KW-1185">Reference proteome</keyword>
<name>A0A4Z0C3R4_9BURK</name>
<dbReference type="EMBL" id="SMLM01000001">
    <property type="protein sequence ID" value="TFZ05484.1"/>
    <property type="molecule type" value="Genomic_DNA"/>
</dbReference>